<sequence length="483" mass="50795">MKKIDSLRTVFDKPIHRRGFLLGSLALPLAACGGGGSSNTTSPPSQLAATIRFSQATSGALLNSTYAGLSYEKTHPNLFIPSNANLINLFQLLGNNILRLGGNSTDQTSWNGLIPGTTAITQSQLSNLAAFLQATGWKVIYGLNLAGSSQTPDANNARQEAQAAAATLGNSLIGFEIGNEPDLYVSQRGYRPSGWNYSNFLSEWRSLAQVIHSVAPGIPLTGPASSNEYKQFTDPFAHDAGSSISMLTQHYYIANGQDPASTIGKMLQPDPKLAAMLQAVAQSAAGAGISFRIAECNSFYDGGAPGVSNSYASALWALDYLFTCALNQCQGVNLHGGGSSVYSALIDNGTRITAVNPLFYGIMLFTLAAQGRAYQVDLSVTDPSANFTAYGVSRQDGGQNILILNKDSSRSVQTTVHFASNIQSLKQWTLTSPALNSQTGILLNGAVISLNGGWNSTPPIVSTSNGSLTLSVPPITAVLLQSA</sequence>
<dbReference type="RefSeq" id="WP_346789956.1">
    <property type="nucleotide sequence ID" value="NZ_JAYFSJ010000014.1"/>
</dbReference>
<dbReference type="Gene3D" id="3.20.20.80">
    <property type="entry name" value="Glycosidases"/>
    <property type="match status" value="1"/>
</dbReference>
<proteinExistence type="predicted"/>
<dbReference type="InterPro" id="IPR052974">
    <property type="entry name" value="GH79_Enzymes"/>
</dbReference>
<keyword evidence="2" id="KW-1185">Reference proteome</keyword>
<dbReference type="SUPFAM" id="SSF51445">
    <property type="entry name" value="(Trans)glycosidases"/>
    <property type="match status" value="1"/>
</dbReference>
<protein>
    <recommendedName>
        <fullName evidence="3">Beta-glucuronidase C-terminal domain-containing protein</fullName>
    </recommendedName>
</protein>
<reference evidence="1 2" key="1">
    <citation type="submission" date="2023-12" db="EMBL/GenBank/DDBJ databases">
        <title>Chromobacterium sp. strain TRC.1.1.SA producing antimicrobial pigment.</title>
        <authorList>
            <person name="Verma N."/>
            <person name="Choksket S."/>
            <person name="Pinnaka A.K."/>
            <person name="Korpole S."/>
        </authorList>
    </citation>
    <scope>NUCLEOTIDE SEQUENCE [LARGE SCALE GENOMIC DNA]</scope>
    <source>
        <strain evidence="1 2">TRC1.1.SA</strain>
    </source>
</reference>
<dbReference type="Proteomes" id="UP001405405">
    <property type="component" value="Unassembled WGS sequence"/>
</dbReference>
<organism evidence="1 2">
    <name type="scientific">Chromobacterium indicum</name>
    <dbReference type="NCBI Taxonomy" id="3110228"/>
    <lineage>
        <taxon>Bacteria</taxon>
        <taxon>Pseudomonadati</taxon>
        <taxon>Pseudomonadota</taxon>
        <taxon>Betaproteobacteria</taxon>
        <taxon>Neisseriales</taxon>
        <taxon>Chromobacteriaceae</taxon>
        <taxon>Chromobacterium</taxon>
    </lineage>
</organism>
<evidence type="ECO:0000313" key="1">
    <source>
        <dbReference type="EMBL" id="MEN7432753.1"/>
    </source>
</evidence>
<comment type="caution">
    <text evidence="1">The sequence shown here is derived from an EMBL/GenBank/DDBJ whole genome shotgun (WGS) entry which is preliminary data.</text>
</comment>
<evidence type="ECO:0008006" key="3">
    <source>
        <dbReference type="Google" id="ProtNLM"/>
    </source>
</evidence>
<dbReference type="EMBL" id="JAYFSJ010000014">
    <property type="protein sequence ID" value="MEN7432753.1"/>
    <property type="molecule type" value="Genomic_DNA"/>
</dbReference>
<accession>A0ABV0CP93</accession>
<name>A0ABV0CP93_9NEIS</name>
<gene>
    <name evidence="1" type="ORF">VA599_18550</name>
</gene>
<dbReference type="InterPro" id="IPR006311">
    <property type="entry name" value="TAT_signal"/>
</dbReference>
<dbReference type="InterPro" id="IPR013780">
    <property type="entry name" value="Glyco_hydro_b"/>
</dbReference>
<dbReference type="PROSITE" id="PS51318">
    <property type="entry name" value="TAT"/>
    <property type="match status" value="1"/>
</dbReference>
<dbReference type="InterPro" id="IPR005199">
    <property type="entry name" value="Glyco_hydro_79"/>
</dbReference>
<evidence type="ECO:0000313" key="2">
    <source>
        <dbReference type="Proteomes" id="UP001405405"/>
    </source>
</evidence>
<dbReference type="Pfam" id="PF03662">
    <property type="entry name" value="Glyco_hydro_79n"/>
    <property type="match status" value="1"/>
</dbReference>
<dbReference type="PANTHER" id="PTHR36183">
    <property type="entry name" value="BETA-GLUCURONIDASE"/>
    <property type="match status" value="1"/>
</dbReference>
<dbReference type="PANTHER" id="PTHR36183:SF2">
    <property type="entry name" value="BETA-GLUCURONIDASE C-TERMINAL DOMAIN-CONTAINING PROTEIN"/>
    <property type="match status" value="1"/>
</dbReference>
<dbReference type="InterPro" id="IPR017853">
    <property type="entry name" value="GH"/>
</dbReference>
<dbReference type="Gene3D" id="2.60.40.1180">
    <property type="entry name" value="Golgi alpha-mannosidase II"/>
    <property type="match status" value="1"/>
</dbReference>